<protein>
    <recommendedName>
        <fullName evidence="2">Prepilin type IV endopeptidase peptidase domain-containing protein</fullName>
    </recommendedName>
</protein>
<dbReference type="Pfam" id="PF01478">
    <property type="entry name" value="Peptidase_A24"/>
    <property type="match status" value="1"/>
</dbReference>
<accession>K9ED78</accession>
<dbReference type="AlphaFoldDB" id="K9ED78"/>
<keyword evidence="4" id="KW-1185">Reference proteome</keyword>
<feature type="transmembrane region" description="Helical" evidence="1">
    <location>
        <begin position="12"/>
        <end position="36"/>
    </location>
</feature>
<dbReference type="STRING" id="202789.GCA_001457435_00499"/>
<dbReference type="PATRIC" id="fig|883066.3.peg.1667"/>
<feature type="transmembrane region" description="Helical" evidence="1">
    <location>
        <begin position="162"/>
        <end position="185"/>
    </location>
</feature>
<evidence type="ECO:0000259" key="2">
    <source>
        <dbReference type="Pfam" id="PF01478"/>
    </source>
</evidence>
<sequence>MGFWSKERLLRGVLTPLGATGIALAVSALCASWYLLCESGLAAFPLPAGELGAPLGESFGRLCELGMASRIGAAEARVAWLVCSCAIAGFLAIAAYIDQTLRILPDPLLALAGAPALLNAVISGNYFNLLAGVVQAGLGYAFNRVTVFGRGDAKLMGVMGLWLGLGGGLVAFACGVAVAAGATTFQMIQYGSDPRRTIALGPWLVLGSCLTWMFLVWM</sequence>
<evidence type="ECO:0000313" key="4">
    <source>
        <dbReference type="Proteomes" id="UP000009888"/>
    </source>
</evidence>
<name>K9ED78_9ACTO</name>
<dbReference type="RefSeq" id="WP_007001810.1">
    <property type="nucleotide sequence ID" value="NZ_JH992956.1"/>
</dbReference>
<proteinExistence type="predicted"/>
<feature type="transmembrane region" description="Helical" evidence="1">
    <location>
        <begin position="109"/>
        <end position="142"/>
    </location>
</feature>
<keyword evidence="1" id="KW-1133">Transmembrane helix</keyword>
<gene>
    <name evidence="3" type="ORF">HMPREF9233_01605</name>
</gene>
<dbReference type="GO" id="GO:0004190">
    <property type="term" value="F:aspartic-type endopeptidase activity"/>
    <property type="evidence" value="ECO:0007669"/>
    <property type="project" value="InterPro"/>
</dbReference>
<feature type="domain" description="Prepilin type IV endopeptidase peptidase" evidence="2">
    <location>
        <begin position="86"/>
        <end position="179"/>
    </location>
</feature>
<feature type="transmembrane region" description="Helical" evidence="1">
    <location>
        <begin position="197"/>
        <end position="217"/>
    </location>
</feature>
<organism evidence="3 4">
    <name type="scientific">Actinobaculum massiliense ACS-171-V-Col2</name>
    <dbReference type="NCBI Taxonomy" id="883066"/>
    <lineage>
        <taxon>Bacteria</taxon>
        <taxon>Bacillati</taxon>
        <taxon>Actinomycetota</taxon>
        <taxon>Actinomycetes</taxon>
        <taxon>Actinomycetales</taxon>
        <taxon>Actinomycetaceae</taxon>
        <taxon>Actinobaculum</taxon>
    </lineage>
</organism>
<keyword evidence="1" id="KW-0472">Membrane</keyword>
<comment type="caution">
    <text evidence="3">The sequence shown here is derived from an EMBL/GenBank/DDBJ whole genome shotgun (WGS) entry which is preliminary data.</text>
</comment>
<reference evidence="3 4" key="1">
    <citation type="submission" date="2012-09" db="EMBL/GenBank/DDBJ databases">
        <title>The Genome Sequence of Actinobaculum massiliae ACS-171-V-COL2.</title>
        <authorList>
            <consortium name="The Broad Institute Genome Sequencing Platform"/>
            <person name="Earl A."/>
            <person name="Ward D."/>
            <person name="Feldgarden M."/>
            <person name="Gevers D."/>
            <person name="Saerens B."/>
            <person name="Vaneechoutte M."/>
            <person name="Walker B."/>
            <person name="Young S.K."/>
            <person name="Zeng Q."/>
            <person name="Gargeya S."/>
            <person name="Fitzgerald M."/>
            <person name="Haas B."/>
            <person name="Abouelleil A."/>
            <person name="Alvarado L."/>
            <person name="Arachchi H.M."/>
            <person name="Berlin A."/>
            <person name="Chapman S.B."/>
            <person name="Goldberg J."/>
            <person name="Griggs A."/>
            <person name="Gujja S."/>
            <person name="Hansen M."/>
            <person name="Howarth C."/>
            <person name="Imamovic A."/>
            <person name="Larimer J."/>
            <person name="McCowen C."/>
            <person name="Montmayeur A."/>
            <person name="Murphy C."/>
            <person name="Neiman D."/>
            <person name="Pearson M."/>
            <person name="Priest M."/>
            <person name="Roberts A."/>
            <person name="Saif S."/>
            <person name="Shea T."/>
            <person name="Sisk P."/>
            <person name="Sykes S."/>
            <person name="Wortman J."/>
            <person name="Nusbaum C."/>
            <person name="Birren B."/>
        </authorList>
    </citation>
    <scope>NUCLEOTIDE SEQUENCE [LARGE SCALE GENOMIC DNA]</scope>
    <source>
        <strain evidence="4">ACS-171-V-Col2</strain>
    </source>
</reference>
<dbReference type="InterPro" id="IPR000045">
    <property type="entry name" value="Prepilin_IV_endopep_pep"/>
</dbReference>
<evidence type="ECO:0000313" key="3">
    <source>
        <dbReference type="EMBL" id="EKU94658.1"/>
    </source>
</evidence>
<dbReference type="Gene3D" id="1.20.120.1220">
    <property type="match status" value="1"/>
</dbReference>
<dbReference type="Proteomes" id="UP000009888">
    <property type="component" value="Unassembled WGS sequence"/>
</dbReference>
<dbReference type="GO" id="GO:0016020">
    <property type="term" value="C:membrane"/>
    <property type="evidence" value="ECO:0007669"/>
    <property type="project" value="InterPro"/>
</dbReference>
<evidence type="ECO:0000256" key="1">
    <source>
        <dbReference type="SAM" id="Phobius"/>
    </source>
</evidence>
<dbReference type="HOGENOM" id="CLU_1264687_0_0_11"/>
<keyword evidence="1" id="KW-0812">Transmembrane</keyword>
<feature type="transmembrane region" description="Helical" evidence="1">
    <location>
        <begin position="78"/>
        <end position="97"/>
    </location>
</feature>
<dbReference type="EMBL" id="AGWL01000008">
    <property type="protein sequence ID" value="EKU94658.1"/>
    <property type="molecule type" value="Genomic_DNA"/>
</dbReference>